<dbReference type="CDD" id="cd00063">
    <property type="entry name" value="FN3"/>
    <property type="match status" value="2"/>
</dbReference>
<name>A0AA35STW8_GEOBA</name>
<keyword evidence="5" id="KW-0067">ATP-binding</keyword>
<dbReference type="PROSITE" id="PS50853">
    <property type="entry name" value="FN3"/>
    <property type="match status" value="1"/>
</dbReference>
<evidence type="ECO:0000259" key="9">
    <source>
        <dbReference type="PROSITE" id="PS50853"/>
    </source>
</evidence>
<keyword evidence="4" id="KW-0547">Nucleotide-binding</keyword>
<dbReference type="InterPro" id="IPR011641">
    <property type="entry name" value="Tyr-kin_ephrin_A/B_rcpt-like"/>
</dbReference>
<dbReference type="SUPFAM" id="SSF57184">
    <property type="entry name" value="Growth factor receptor domain"/>
    <property type="match status" value="1"/>
</dbReference>
<evidence type="ECO:0000256" key="5">
    <source>
        <dbReference type="ARBA" id="ARBA00022840"/>
    </source>
</evidence>
<dbReference type="EMBL" id="CASHTH010002812">
    <property type="protein sequence ID" value="CAI8035609.1"/>
    <property type="molecule type" value="Genomic_DNA"/>
</dbReference>
<evidence type="ECO:0000313" key="10">
    <source>
        <dbReference type="EMBL" id="CAI8035609.1"/>
    </source>
</evidence>
<dbReference type="Proteomes" id="UP001174909">
    <property type="component" value="Unassembled WGS sequence"/>
</dbReference>
<dbReference type="Pfam" id="PF00041">
    <property type="entry name" value="fn3"/>
    <property type="match status" value="1"/>
</dbReference>
<dbReference type="Gene3D" id="2.60.40.10">
    <property type="entry name" value="Immunoglobulins"/>
    <property type="match status" value="1"/>
</dbReference>
<organism evidence="10 11">
    <name type="scientific">Geodia barretti</name>
    <name type="common">Barrett's horny sponge</name>
    <dbReference type="NCBI Taxonomy" id="519541"/>
    <lineage>
        <taxon>Eukaryota</taxon>
        <taxon>Metazoa</taxon>
        <taxon>Porifera</taxon>
        <taxon>Demospongiae</taxon>
        <taxon>Heteroscleromorpha</taxon>
        <taxon>Tetractinellida</taxon>
        <taxon>Astrophorina</taxon>
        <taxon>Geodiidae</taxon>
        <taxon>Geodia</taxon>
    </lineage>
</organism>
<protein>
    <submittedName>
        <fullName evidence="10">Ephrin type-A receptor 4-B</fullName>
    </submittedName>
</protein>
<keyword evidence="11" id="KW-1185">Reference proteome</keyword>
<evidence type="ECO:0000256" key="6">
    <source>
        <dbReference type="ARBA" id="ARBA00022989"/>
    </source>
</evidence>
<feature type="domain" description="Fibronectin type-III" evidence="9">
    <location>
        <begin position="156"/>
        <end position="254"/>
    </location>
</feature>
<reference evidence="10" key="1">
    <citation type="submission" date="2023-03" db="EMBL/GenBank/DDBJ databases">
        <authorList>
            <person name="Steffen K."/>
            <person name="Cardenas P."/>
        </authorList>
    </citation>
    <scope>NUCLEOTIDE SEQUENCE</scope>
</reference>
<dbReference type="InterPro" id="IPR013783">
    <property type="entry name" value="Ig-like_fold"/>
</dbReference>
<dbReference type="Pfam" id="PF07699">
    <property type="entry name" value="Ephrin_rec_like"/>
    <property type="match status" value="1"/>
</dbReference>
<keyword evidence="3" id="KW-0677">Repeat</keyword>
<evidence type="ECO:0000256" key="1">
    <source>
        <dbReference type="ARBA" id="ARBA00004167"/>
    </source>
</evidence>
<dbReference type="FunFam" id="2.10.50.10:FF:000001">
    <property type="entry name" value="Ephrin type-A receptor 5"/>
    <property type="match status" value="1"/>
</dbReference>
<sequence>MYLALVDLGTCVFVHRVLVFYNGALCSGEQTGLIQHPEVLPPRNRVVGKCVANSSTLDGLDPALQCTDEGHWRVLTPCLCGPGFELTVVNGDASCTECPRGTYSAGLSNSSCLPCPANSIIPDSELGLSTQCPCINGYFKAPTDTYSEPCTRSPSAPRNLTVSNVTNTSAVLSWSPPDNGGGRPLYEIFYTVYTYYNGSLATMELVVNSTETIVTGLTPGVLYTFSVSAENDVSSQDNNINARSLSTTATTLYRVPSSVWDIQEHCTVILWKTPAETHGSIIGYLLTFQKGEQSTDVYVVDPTYHYHVIQPSDIPPGTGKVSVEVRARNILGLSQHLERKLAISCLSETSTPEPSPVITEFPSCPPWPTCPPPDPCRSCPSLPIPSPTCLACPGVTFSTPPSCPPCPVPSPRPTTPDTPSVCPTCPTCGPCPTCEPTTVCPTCPQVSCPATPTPTCPPPISCPGPVDCPECPTRPPCTEITCPSCAECPAEVFTVPGMIHV</sequence>
<evidence type="ECO:0000313" key="11">
    <source>
        <dbReference type="Proteomes" id="UP001174909"/>
    </source>
</evidence>
<dbReference type="Gene3D" id="2.10.50.10">
    <property type="entry name" value="Tumor Necrosis Factor Receptor, subunit A, domain 2"/>
    <property type="match status" value="1"/>
</dbReference>
<dbReference type="SMART" id="SM01411">
    <property type="entry name" value="Ephrin_rec_like"/>
    <property type="match status" value="1"/>
</dbReference>
<dbReference type="SMART" id="SM00060">
    <property type="entry name" value="FN3"/>
    <property type="match status" value="2"/>
</dbReference>
<comment type="subcellular location">
    <subcellularLocation>
        <location evidence="1">Membrane</location>
        <topology evidence="1">Single-pass membrane protein</topology>
    </subcellularLocation>
</comment>
<dbReference type="PANTHER" id="PTHR46877">
    <property type="entry name" value="EPH RECEPTOR A5"/>
    <property type="match status" value="1"/>
</dbReference>
<dbReference type="InterPro" id="IPR009030">
    <property type="entry name" value="Growth_fac_rcpt_cys_sf"/>
</dbReference>
<dbReference type="GO" id="GO:0005005">
    <property type="term" value="F:transmembrane-ephrin receptor activity"/>
    <property type="evidence" value="ECO:0007669"/>
    <property type="project" value="TreeGrafter"/>
</dbReference>
<accession>A0AA35STW8</accession>
<dbReference type="PANTHER" id="PTHR46877:SF14">
    <property type="entry name" value="RECEPTOR PROTEIN-TYROSINE KINASE"/>
    <property type="match status" value="1"/>
</dbReference>
<evidence type="ECO:0000256" key="2">
    <source>
        <dbReference type="ARBA" id="ARBA00022692"/>
    </source>
</evidence>
<keyword evidence="6" id="KW-1133">Transmembrane helix</keyword>
<dbReference type="InterPro" id="IPR050449">
    <property type="entry name" value="Ephrin_rcpt_TKs"/>
</dbReference>
<dbReference type="AlphaFoldDB" id="A0AA35STW8"/>
<keyword evidence="8 10" id="KW-0675">Receptor</keyword>
<proteinExistence type="predicted"/>
<keyword evidence="7" id="KW-0472">Membrane</keyword>
<comment type="caution">
    <text evidence="10">The sequence shown here is derived from an EMBL/GenBank/DDBJ whole genome shotgun (WGS) entry which is preliminary data.</text>
</comment>
<evidence type="ECO:0000256" key="3">
    <source>
        <dbReference type="ARBA" id="ARBA00022737"/>
    </source>
</evidence>
<dbReference type="SUPFAM" id="SSF49265">
    <property type="entry name" value="Fibronectin type III"/>
    <property type="match status" value="1"/>
</dbReference>
<evidence type="ECO:0000256" key="8">
    <source>
        <dbReference type="ARBA" id="ARBA00023170"/>
    </source>
</evidence>
<gene>
    <name evidence="10" type="ORF">GBAR_LOCUS19951</name>
</gene>
<dbReference type="GO" id="GO:0005886">
    <property type="term" value="C:plasma membrane"/>
    <property type="evidence" value="ECO:0007669"/>
    <property type="project" value="TreeGrafter"/>
</dbReference>
<evidence type="ECO:0000256" key="7">
    <source>
        <dbReference type="ARBA" id="ARBA00023136"/>
    </source>
</evidence>
<dbReference type="InterPro" id="IPR036116">
    <property type="entry name" value="FN3_sf"/>
</dbReference>
<dbReference type="InterPro" id="IPR003961">
    <property type="entry name" value="FN3_dom"/>
</dbReference>
<evidence type="ECO:0000256" key="4">
    <source>
        <dbReference type="ARBA" id="ARBA00022741"/>
    </source>
</evidence>
<dbReference type="GO" id="GO:0005524">
    <property type="term" value="F:ATP binding"/>
    <property type="evidence" value="ECO:0007669"/>
    <property type="project" value="UniProtKB-KW"/>
</dbReference>
<keyword evidence="2" id="KW-0812">Transmembrane</keyword>